<dbReference type="EMBL" id="ML210314">
    <property type="protein sequence ID" value="TFK20047.1"/>
    <property type="molecule type" value="Genomic_DNA"/>
</dbReference>
<dbReference type="Proteomes" id="UP000307440">
    <property type="component" value="Unassembled WGS sequence"/>
</dbReference>
<proteinExistence type="predicted"/>
<feature type="compositionally biased region" description="Polar residues" evidence="1">
    <location>
        <begin position="56"/>
        <end position="65"/>
    </location>
</feature>
<reference evidence="2 3" key="1">
    <citation type="journal article" date="2019" name="Nat. Ecol. Evol.">
        <title>Megaphylogeny resolves global patterns of mushroom evolution.</title>
        <authorList>
            <person name="Varga T."/>
            <person name="Krizsan K."/>
            <person name="Foldi C."/>
            <person name="Dima B."/>
            <person name="Sanchez-Garcia M."/>
            <person name="Sanchez-Ramirez S."/>
            <person name="Szollosi G.J."/>
            <person name="Szarkandi J.G."/>
            <person name="Papp V."/>
            <person name="Albert L."/>
            <person name="Andreopoulos W."/>
            <person name="Angelini C."/>
            <person name="Antonin V."/>
            <person name="Barry K.W."/>
            <person name="Bougher N.L."/>
            <person name="Buchanan P."/>
            <person name="Buyck B."/>
            <person name="Bense V."/>
            <person name="Catcheside P."/>
            <person name="Chovatia M."/>
            <person name="Cooper J."/>
            <person name="Damon W."/>
            <person name="Desjardin D."/>
            <person name="Finy P."/>
            <person name="Geml J."/>
            <person name="Haridas S."/>
            <person name="Hughes K."/>
            <person name="Justo A."/>
            <person name="Karasinski D."/>
            <person name="Kautmanova I."/>
            <person name="Kiss B."/>
            <person name="Kocsube S."/>
            <person name="Kotiranta H."/>
            <person name="LaButti K.M."/>
            <person name="Lechner B.E."/>
            <person name="Liimatainen K."/>
            <person name="Lipzen A."/>
            <person name="Lukacs Z."/>
            <person name="Mihaltcheva S."/>
            <person name="Morgado L.N."/>
            <person name="Niskanen T."/>
            <person name="Noordeloos M.E."/>
            <person name="Ohm R.A."/>
            <person name="Ortiz-Santana B."/>
            <person name="Ovrebo C."/>
            <person name="Racz N."/>
            <person name="Riley R."/>
            <person name="Savchenko A."/>
            <person name="Shiryaev A."/>
            <person name="Soop K."/>
            <person name="Spirin V."/>
            <person name="Szebenyi C."/>
            <person name="Tomsovsky M."/>
            <person name="Tulloss R.E."/>
            <person name="Uehling J."/>
            <person name="Grigoriev I.V."/>
            <person name="Vagvolgyi C."/>
            <person name="Papp T."/>
            <person name="Martin F.M."/>
            <person name="Miettinen O."/>
            <person name="Hibbett D.S."/>
            <person name="Nagy L.G."/>
        </authorList>
    </citation>
    <scope>NUCLEOTIDE SEQUENCE [LARGE SCALE GENOMIC DNA]</scope>
    <source>
        <strain evidence="2 3">CBS 121175</strain>
    </source>
</reference>
<feature type="region of interest" description="Disordered" evidence="1">
    <location>
        <begin position="1"/>
        <end position="101"/>
    </location>
</feature>
<keyword evidence="3" id="KW-1185">Reference proteome</keyword>
<evidence type="ECO:0000313" key="2">
    <source>
        <dbReference type="EMBL" id="TFK20047.1"/>
    </source>
</evidence>
<sequence>MPPQLGVRELIARNRQLQAEAQNTTPDPSSSSSPVTGPASLLEGSYDDEDEAQIEPMSTRSSPFPDNDRLSITRSSSPASFPNTPVTAPFSSGTPNPFLRRKRPAEDYTAFVSLVSREKRLKADDTKTLTQLSQASNFSPTKQNIMIMAELLAVKGTIKQITPAEAKVTLSDTVKNIVDNACFMHLLSTTAPAYVASPLVPDMVKASVLRDETLSSSISNIAFVAAIAARIQEQMSNQRCTIKAALAASLYEPKAKSDNANVPRVQLASPLNVLELSKRLMKIRKHAGVTLTLELCVRVAFLRNCLVTTPANISSRDWWIYVDTELKEVRDGHPEPAACSQFFTFLLERDMEAYGRVNLNETTPAAPVSA</sequence>
<evidence type="ECO:0000313" key="3">
    <source>
        <dbReference type="Proteomes" id="UP000307440"/>
    </source>
</evidence>
<dbReference type="AlphaFoldDB" id="A0A5C3KJF3"/>
<organism evidence="2 3">
    <name type="scientific">Coprinopsis marcescibilis</name>
    <name type="common">Agaric fungus</name>
    <name type="synonym">Psathyrella marcescibilis</name>
    <dbReference type="NCBI Taxonomy" id="230819"/>
    <lineage>
        <taxon>Eukaryota</taxon>
        <taxon>Fungi</taxon>
        <taxon>Dikarya</taxon>
        <taxon>Basidiomycota</taxon>
        <taxon>Agaricomycotina</taxon>
        <taxon>Agaricomycetes</taxon>
        <taxon>Agaricomycetidae</taxon>
        <taxon>Agaricales</taxon>
        <taxon>Agaricineae</taxon>
        <taxon>Psathyrellaceae</taxon>
        <taxon>Coprinopsis</taxon>
    </lineage>
</organism>
<dbReference type="OrthoDB" id="3267821at2759"/>
<feature type="compositionally biased region" description="Low complexity" evidence="1">
    <location>
        <begin position="24"/>
        <end position="40"/>
    </location>
</feature>
<gene>
    <name evidence="2" type="ORF">FA15DRAFT_600389</name>
</gene>
<protein>
    <submittedName>
        <fullName evidence="2">Uncharacterized protein</fullName>
    </submittedName>
</protein>
<feature type="compositionally biased region" description="Polar residues" evidence="1">
    <location>
        <begin position="72"/>
        <end position="95"/>
    </location>
</feature>
<accession>A0A5C3KJF3</accession>
<evidence type="ECO:0000256" key="1">
    <source>
        <dbReference type="SAM" id="MobiDB-lite"/>
    </source>
</evidence>
<name>A0A5C3KJF3_COPMA</name>